<protein>
    <submittedName>
        <fullName evidence="2">Uncharacterized protein</fullName>
    </submittedName>
</protein>
<keyword evidence="1" id="KW-0472">Membrane</keyword>
<accession>A0A2H0WLZ1</accession>
<dbReference type="AlphaFoldDB" id="A0A2H0WLZ1"/>
<comment type="caution">
    <text evidence="2">The sequence shown here is derived from an EMBL/GenBank/DDBJ whole genome shotgun (WGS) entry which is preliminary data.</text>
</comment>
<proteinExistence type="predicted"/>
<organism evidence="2 3">
    <name type="scientific">Candidatus Tagabacteria bacterium CG09_land_8_20_14_0_10_41_14</name>
    <dbReference type="NCBI Taxonomy" id="1975021"/>
    <lineage>
        <taxon>Bacteria</taxon>
        <taxon>Candidatus Tagaibacteriota</taxon>
    </lineage>
</organism>
<reference evidence="3" key="1">
    <citation type="submission" date="2017-09" db="EMBL/GenBank/DDBJ databases">
        <title>Depth-based differentiation of microbial function through sediment-hosted aquifers and enrichment of novel symbionts in the deep terrestrial subsurface.</title>
        <authorList>
            <person name="Probst A.J."/>
            <person name="Ladd B."/>
            <person name="Jarett J.K."/>
            <person name="Geller-Mcgrath D.E."/>
            <person name="Sieber C.M.K."/>
            <person name="Emerson J.B."/>
            <person name="Anantharaman K."/>
            <person name="Thomas B.C."/>
            <person name="Malmstrom R."/>
            <person name="Stieglmeier M."/>
            <person name="Klingl A."/>
            <person name="Woyke T."/>
            <person name="Ryan C.M."/>
            <person name="Banfield J.F."/>
        </authorList>
    </citation>
    <scope>NUCLEOTIDE SEQUENCE [LARGE SCALE GENOMIC DNA]</scope>
</reference>
<keyword evidence="1" id="KW-1133">Transmembrane helix</keyword>
<feature type="transmembrane region" description="Helical" evidence="1">
    <location>
        <begin position="21"/>
        <end position="45"/>
    </location>
</feature>
<evidence type="ECO:0000313" key="3">
    <source>
        <dbReference type="Proteomes" id="UP000230353"/>
    </source>
</evidence>
<gene>
    <name evidence="2" type="ORF">COT67_00420</name>
</gene>
<evidence type="ECO:0000256" key="1">
    <source>
        <dbReference type="SAM" id="Phobius"/>
    </source>
</evidence>
<dbReference type="EMBL" id="PEZL01000006">
    <property type="protein sequence ID" value="PIS13670.1"/>
    <property type="molecule type" value="Genomic_DNA"/>
</dbReference>
<dbReference type="Gene3D" id="2.50.20.20">
    <property type="match status" value="1"/>
</dbReference>
<sequence length="376" mass="42659">MPETTTFPQSSISLVKTSKKPIAMIISVIFGVVIIAGGVFGYFYYFQSPERIVQKMTEKMAEVKSLEYTGQITAEIETNNLFAISPLGNSNFQQPKEEPSPAEQKGKFSIDFSGASDQHDLNNPKLMFRFDINTDMLPQAFGFGLEVRIVDKIIYFKLSNVPDLGFFDLSFLKNQWIKIDPETIKKQFGLEELEEQTKQAQKEQELSPEQIEQIKEVATRTKVFKITEKMSSEKIDGINTHHYKFVIDKEGLIELFTEISKIMQNESLTEKELQELNGSLQAIEISEGEIWIGKKDLLLYKILLDLNIKETEKTKAEGKITMSIQFKHYNKSIWIDIPAPVKTLEEIMGGLFGGLFGGGLQNFGPSFQLPGQKLPE</sequence>
<keyword evidence="1" id="KW-0812">Transmembrane</keyword>
<dbReference type="Proteomes" id="UP000230353">
    <property type="component" value="Unassembled WGS sequence"/>
</dbReference>
<name>A0A2H0WLZ1_9BACT</name>
<evidence type="ECO:0000313" key="2">
    <source>
        <dbReference type="EMBL" id="PIS13670.1"/>
    </source>
</evidence>